<evidence type="ECO:0000256" key="1">
    <source>
        <dbReference type="ARBA" id="ARBA00004442"/>
    </source>
</evidence>
<dbReference type="InterPro" id="IPR036737">
    <property type="entry name" value="OmpA-like_sf"/>
</dbReference>
<comment type="subcellular location">
    <subcellularLocation>
        <location evidence="1">Cell outer membrane</location>
    </subcellularLocation>
</comment>
<dbReference type="EMBL" id="JBHRTD010000015">
    <property type="protein sequence ID" value="MFC3139117.1"/>
    <property type="molecule type" value="Genomic_DNA"/>
</dbReference>
<evidence type="ECO:0000313" key="6">
    <source>
        <dbReference type="EMBL" id="MFC3139117.1"/>
    </source>
</evidence>
<keyword evidence="7" id="KW-1185">Reference proteome</keyword>
<dbReference type="PRINTS" id="PR01021">
    <property type="entry name" value="OMPADOMAIN"/>
</dbReference>
<feature type="domain" description="OmpA-like" evidence="5">
    <location>
        <begin position="155"/>
        <end position="272"/>
    </location>
</feature>
<keyword evidence="2 4" id="KW-0472">Membrane</keyword>
<dbReference type="Pfam" id="PF18393">
    <property type="entry name" value="MotY_N"/>
    <property type="match status" value="1"/>
</dbReference>
<dbReference type="InterPro" id="IPR006664">
    <property type="entry name" value="OMP_bac"/>
</dbReference>
<evidence type="ECO:0000256" key="4">
    <source>
        <dbReference type="PROSITE-ProRule" id="PRU00473"/>
    </source>
</evidence>
<dbReference type="PANTHER" id="PTHR30329">
    <property type="entry name" value="STATOR ELEMENT OF FLAGELLAR MOTOR COMPLEX"/>
    <property type="match status" value="1"/>
</dbReference>
<sequence length="277" mass="31136">MLLINFAHAEPTRYQTPLEQVKWQFNGDAFGCELSQEITGFGRLALRMEPGVRPALQLDADWLSNASTTTASVVDSSWNTNTRPQIYTEMFWHQHRAQAKGSVLEQFIEALEQGYSWQLDIRQSDKLSYRLTIPPVNVSESLQAFRQCRRALLPQPFEYVRQREIRFGTSSSLLSADAEQDLRAIARYVKADGSITGVLVDGHADASGNRLSNLVLSQERAENVASRLIELGIDANKLQVFHHGNRKPIASDSSENGRVLNRRVTIRLVKAIGGEKQ</sequence>
<dbReference type="PANTHER" id="PTHR30329:SF21">
    <property type="entry name" value="LIPOPROTEIN YIAD-RELATED"/>
    <property type="match status" value="1"/>
</dbReference>
<dbReference type="Pfam" id="PF00691">
    <property type="entry name" value="OmpA"/>
    <property type="match status" value="1"/>
</dbReference>
<reference evidence="7" key="1">
    <citation type="journal article" date="2019" name="Int. J. Syst. Evol. Microbiol.">
        <title>The Global Catalogue of Microorganisms (GCM) 10K type strain sequencing project: providing services to taxonomists for standard genome sequencing and annotation.</title>
        <authorList>
            <consortium name="The Broad Institute Genomics Platform"/>
            <consortium name="The Broad Institute Genome Sequencing Center for Infectious Disease"/>
            <person name="Wu L."/>
            <person name="Ma J."/>
        </authorList>
    </citation>
    <scope>NUCLEOTIDE SEQUENCE [LARGE SCALE GENOMIC DNA]</scope>
    <source>
        <strain evidence="7">KCTC 52277</strain>
    </source>
</reference>
<dbReference type="RefSeq" id="WP_248936796.1">
    <property type="nucleotide sequence ID" value="NZ_JAKILF010000006.1"/>
</dbReference>
<evidence type="ECO:0000313" key="7">
    <source>
        <dbReference type="Proteomes" id="UP001595621"/>
    </source>
</evidence>
<organism evidence="6 7">
    <name type="scientific">Shewanella submarina</name>
    <dbReference type="NCBI Taxonomy" id="2016376"/>
    <lineage>
        <taxon>Bacteria</taxon>
        <taxon>Pseudomonadati</taxon>
        <taxon>Pseudomonadota</taxon>
        <taxon>Gammaproteobacteria</taxon>
        <taxon>Alteromonadales</taxon>
        <taxon>Shewanellaceae</taxon>
        <taxon>Shewanella</taxon>
    </lineage>
</organism>
<dbReference type="PRINTS" id="PR01023">
    <property type="entry name" value="NAFLGMOTY"/>
</dbReference>
<dbReference type="Gene3D" id="2.60.40.2540">
    <property type="match status" value="1"/>
</dbReference>
<protein>
    <submittedName>
        <fullName evidence="6">OmpA family protein</fullName>
    </submittedName>
</protein>
<dbReference type="Gene3D" id="3.30.1330.60">
    <property type="entry name" value="OmpA-like domain"/>
    <property type="match status" value="1"/>
</dbReference>
<dbReference type="PROSITE" id="PS51123">
    <property type="entry name" value="OMPA_2"/>
    <property type="match status" value="1"/>
</dbReference>
<accession>A0ABV7GH96</accession>
<evidence type="ECO:0000259" key="5">
    <source>
        <dbReference type="PROSITE" id="PS51123"/>
    </source>
</evidence>
<dbReference type="InterPro" id="IPR041544">
    <property type="entry name" value="MotY_N"/>
</dbReference>
<dbReference type="SUPFAM" id="SSF103088">
    <property type="entry name" value="OmpA-like"/>
    <property type="match status" value="1"/>
</dbReference>
<dbReference type="InterPro" id="IPR006665">
    <property type="entry name" value="OmpA-like"/>
</dbReference>
<gene>
    <name evidence="6" type="ORF">ACFOE0_13100</name>
</gene>
<keyword evidence="3" id="KW-0998">Cell outer membrane</keyword>
<evidence type="ECO:0000256" key="3">
    <source>
        <dbReference type="ARBA" id="ARBA00023237"/>
    </source>
</evidence>
<evidence type="ECO:0000256" key="2">
    <source>
        <dbReference type="ARBA" id="ARBA00023136"/>
    </source>
</evidence>
<dbReference type="CDD" id="cd07185">
    <property type="entry name" value="OmpA_C-like"/>
    <property type="match status" value="1"/>
</dbReference>
<dbReference type="InterPro" id="IPR050330">
    <property type="entry name" value="Bact_OuterMem_StrucFunc"/>
</dbReference>
<proteinExistence type="predicted"/>
<name>A0ABV7GH96_9GAMM</name>
<comment type="caution">
    <text evidence="6">The sequence shown here is derived from an EMBL/GenBank/DDBJ whole genome shotgun (WGS) entry which is preliminary data.</text>
</comment>
<dbReference type="Proteomes" id="UP001595621">
    <property type="component" value="Unassembled WGS sequence"/>
</dbReference>